<dbReference type="GO" id="GO:0016887">
    <property type="term" value="F:ATP hydrolysis activity"/>
    <property type="evidence" value="ECO:0007669"/>
    <property type="project" value="InterPro"/>
</dbReference>
<reference evidence="6 7" key="1">
    <citation type="submission" date="2009-02" db="EMBL/GenBank/DDBJ databases">
        <authorList>
            <person name="Fulton L."/>
            <person name="Clifton S."/>
            <person name="Fulton B."/>
            <person name="Xu J."/>
            <person name="Minx P."/>
            <person name="Pepin K.H."/>
            <person name="Johnson M."/>
            <person name="Bhonagiri V."/>
            <person name="Nash W.E."/>
            <person name="Mardis E.R."/>
            <person name="Wilson R.K."/>
        </authorList>
    </citation>
    <scope>NUCLEOTIDE SEQUENCE [LARGE SCALE GENOMIC DNA]</scope>
    <source>
        <strain evidence="6 7">DSM 16841</strain>
    </source>
</reference>
<dbReference type="Gene3D" id="3.40.50.300">
    <property type="entry name" value="P-loop containing nucleotide triphosphate hydrolases"/>
    <property type="match status" value="1"/>
</dbReference>
<keyword evidence="2" id="KW-0813">Transport</keyword>
<evidence type="ECO:0000256" key="2">
    <source>
        <dbReference type="ARBA" id="ARBA00022448"/>
    </source>
</evidence>
<dbReference type="PANTHER" id="PTHR42711">
    <property type="entry name" value="ABC TRANSPORTER ATP-BINDING PROTEIN"/>
    <property type="match status" value="1"/>
</dbReference>
<protein>
    <recommendedName>
        <fullName evidence="5">ABC transporter domain-containing protein</fullName>
    </recommendedName>
</protein>
<dbReference type="InterPro" id="IPR027417">
    <property type="entry name" value="P-loop_NTPase"/>
</dbReference>
<evidence type="ECO:0000256" key="4">
    <source>
        <dbReference type="ARBA" id="ARBA00022840"/>
    </source>
</evidence>
<dbReference type="AlphaFoldDB" id="C0FZG5"/>
<evidence type="ECO:0000256" key="1">
    <source>
        <dbReference type="ARBA" id="ARBA00005417"/>
    </source>
</evidence>
<dbReference type="EMBL" id="ACFY01000165">
    <property type="protein sequence ID" value="EEG92071.1"/>
    <property type="molecule type" value="Genomic_DNA"/>
</dbReference>
<keyword evidence="3" id="KW-0547">Nucleotide-binding</keyword>
<comment type="caution">
    <text evidence="6">The sequence shown here is derived from an EMBL/GenBank/DDBJ whole genome shotgun (WGS) entry which is preliminary data.</text>
</comment>
<organism evidence="6 7">
    <name type="scientific">Roseburia inulinivorans DSM 16841</name>
    <dbReference type="NCBI Taxonomy" id="622312"/>
    <lineage>
        <taxon>Bacteria</taxon>
        <taxon>Bacillati</taxon>
        <taxon>Bacillota</taxon>
        <taxon>Clostridia</taxon>
        <taxon>Lachnospirales</taxon>
        <taxon>Lachnospiraceae</taxon>
        <taxon>Roseburia</taxon>
    </lineage>
</organism>
<dbReference type="InterPro" id="IPR003439">
    <property type="entry name" value="ABC_transporter-like_ATP-bd"/>
</dbReference>
<dbReference type="GO" id="GO:0005524">
    <property type="term" value="F:ATP binding"/>
    <property type="evidence" value="ECO:0007669"/>
    <property type="project" value="UniProtKB-KW"/>
</dbReference>
<evidence type="ECO:0000313" key="7">
    <source>
        <dbReference type="Proteomes" id="UP000003561"/>
    </source>
</evidence>
<gene>
    <name evidence="6" type="ORF">ROSEINA2194_04162</name>
</gene>
<keyword evidence="4" id="KW-0067">ATP-binding</keyword>
<evidence type="ECO:0000256" key="3">
    <source>
        <dbReference type="ARBA" id="ARBA00022741"/>
    </source>
</evidence>
<dbReference type="InterPro" id="IPR050763">
    <property type="entry name" value="ABC_transporter_ATP-binding"/>
</dbReference>
<proteinExistence type="inferred from homology"/>
<dbReference type="Pfam" id="PF00005">
    <property type="entry name" value="ABC_tran"/>
    <property type="match status" value="1"/>
</dbReference>
<evidence type="ECO:0000259" key="5">
    <source>
        <dbReference type="Pfam" id="PF00005"/>
    </source>
</evidence>
<name>C0FZG5_9FIRM</name>
<comment type="similarity">
    <text evidence="1">Belongs to the ABC transporter superfamily.</text>
</comment>
<dbReference type="SUPFAM" id="SSF52540">
    <property type="entry name" value="P-loop containing nucleoside triphosphate hydrolases"/>
    <property type="match status" value="1"/>
</dbReference>
<dbReference type="eggNOG" id="COG1131">
    <property type="taxonomic scope" value="Bacteria"/>
</dbReference>
<dbReference type="Proteomes" id="UP000003561">
    <property type="component" value="Unassembled WGS sequence"/>
</dbReference>
<dbReference type="PANTHER" id="PTHR42711:SF5">
    <property type="entry name" value="ABC TRANSPORTER ATP-BINDING PROTEIN NATA"/>
    <property type="match status" value="1"/>
</dbReference>
<evidence type="ECO:0000313" key="6">
    <source>
        <dbReference type="EMBL" id="EEG92071.1"/>
    </source>
</evidence>
<sequence>MITMQNVRKTYGNFTFEISMELPEGQILGLIGKNGAGKSTAIKLILGLCRADEGSIRVFGHESKELPETLRQEIGVSLAESGFSGELTVNDVKHILKKCIIRLMKTIL</sequence>
<accession>C0FZG5</accession>
<feature type="domain" description="ABC transporter" evidence="5">
    <location>
        <begin position="17"/>
        <end position="92"/>
    </location>
</feature>
<reference evidence="6 7" key="2">
    <citation type="submission" date="2009-03" db="EMBL/GenBank/DDBJ databases">
        <title>Draft genome sequence of Roseburia inulinivorans (DSM 16841).</title>
        <authorList>
            <person name="Sudarsanam P."/>
            <person name="Ley R."/>
            <person name="Guruge J."/>
            <person name="Turnbaugh P.J."/>
            <person name="Mahowald M."/>
            <person name="Liep D."/>
            <person name="Gordon J."/>
        </authorList>
    </citation>
    <scope>NUCLEOTIDE SEQUENCE [LARGE SCALE GENOMIC DNA]</scope>
    <source>
        <strain evidence="6 7">DSM 16841</strain>
    </source>
</reference>